<proteinExistence type="predicted"/>
<dbReference type="EMBL" id="GGEC01057727">
    <property type="protein sequence ID" value="MBX38211.1"/>
    <property type="molecule type" value="Transcribed_RNA"/>
</dbReference>
<evidence type="ECO:0000313" key="1">
    <source>
        <dbReference type="EMBL" id="MBX38211.1"/>
    </source>
</evidence>
<protein>
    <submittedName>
        <fullName evidence="1">Uncharacterized protein</fullName>
    </submittedName>
</protein>
<sequence>MSDMSNVTKITCTIHHVTICQFSFHIQNPHGSYLLLGKNIIM</sequence>
<dbReference type="AlphaFoldDB" id="A0A2P2N6T8"/>
<accession>A0A2P2N6T8</accession>
<reference evidence="1" key="1">
    <citation type="submission" date="2018-02" db="EMBL/GenBank/DDBJ databases">
        <title>Rhizophora mucronata_Transcriptome.</title>
        <authorList>
            <person name="Meera S.P."/>
            <person name="Sreeshan A."/>
            <person name="Augustine A."/>
        </authorList>
    </citation>
    <scope>NUCLEOTIDE SEQUENCE</scope>
    <source>
        <tissue evidence="1">Leaf</tissue>
    </source>
</reference>
<organism evidence="1">
    <name type="scientific">Rhizophora mucronata</name>
    <name type="common">Asiatic mangrove</name>
    <dbReference type="NCBI Taxonomy" id="61149"/>
    <lineage>
        <taxon>Eukaryota</taxon>
        <taxon>Viridiplantae</taxon>
        <taxon>Streptophyta</taxon>
        <taxon>Embryophyta</taxon>
        <taxon>Tracheophyta</taxon>
        <taxon>Spermatophyta</taxon>
        <taxon>Magnoliopsida</taxon>
        <taxon>eudicotyledons</taxon>
        <taxon>Gunneridae</taxon>
        <taxon>Pentapetalae</taxon>
        <taxon>rosids</taxon>
        <taxon>fabids</taxon>
        <taxon>Malpighiales</taxon>
        <taxon>Rhizophoraceae</taxon>
        <taxon>Rhizophora</taxon>
    </lineage>
</organism>
<name>A0A2P2N6T8_RHIMU</name>